<feature type="region of interest" description="Disordered" evidence="2">
    <location>
        <begin position="15"/>
        <end position="128"/>
    </location>
</feature>
<keyword evidence="1" id="KW-0812">Transmembrane</keyword>
<feature type="transmembrane region" description="Helical" evidence="1">
    <location>
        <begin position="391"/>
        <end position="412"/>
    </location>
</feature>
<dbReference type="eggNOG" id="KOG2970">
    <property type="taxonomic scope" value="Eukaryota"/>
</dbReference>
<dbReference type="GO" id="GO:0005789">
    <property type="term" value="C:endoplasmic reticulum membrane"/>
    <property type="evidence" value="ECO:0007669"/>
    <property type="project" value="TreeGrafter"/>
</dbReference>
<keyword evidence="1" id="KW-1133">Transmembrane helix</keyword>
<organism evidence="3">
    <name type="scientific">Oryza meridionalis</name>
    <dbReference type="NCBI Taxonomy" id="40149"/>
    <lineage>
        <taxon>Eukaryota</taxon>
        <taxon>Viridiplantae</taxon>
        <taxon>Streptophyta</taxon>
        <taxon>Embryophyta</taxon>
        <taxon>Tracheophyta</taxon>
        <taxon>Spermatophyta</taxon>
        <taxon>Magnoliopsida</taxon>
        <taxon>Liliopsida</taxon>
        <taxon>Poales</taxon>
        <taxon>Poaceae</taxon>
        <taxon>BOP clade</taxon>
        <taxon>Oryzoideae</taxon>
        <taxon>Oryzeae</taxon>
        <taxon>Oryzinae</taxon>
        <taxon>Oryza</taxon>
    </lineage>
</organism>
<comment type="subcellular location">
    <subcellularLocation>
        <location evidence="1">Golgi apparatus membrane</location>
        <topology evidence="1">Multi-pass membrane protein</topology>
    </subcellularLocation>
</comment>
<keyword evidence="1" id="KW-0472">Membrane</keyword>
<accession>A0A0E0F050</accession>
<feature type="transmembrane region" description="Helical" evidence="1">
    <location>
        <begin position="335"/>
        <end position="353"/>
    </location>
</feature>
<dbReference type="GO" id="GO:0016788">
    <property type="term" value="F:hydrolase activity, acting on ester bonds"/>
    <property type="evidence" value="ECO:0007669"/>
    <property type="project" value="TreeGrafter"/>
</dbReference>
<keyword evidence="1" id="KW-0333">Golgi apparatus</keyword>
<dbReference type="STRING" id="40149.A0A0E0F050"/>
<evidence type="ECO:0000256" key="2">
    <source>
        <dbReference type="SAM" id="MobiDB-lite"/>
    </source>
</evidence>
<feature type="transmembrane region" description="Helical" evidence="1">
    <location>
        <begin position="300"/>
        <end position="323"/>
    </location>
</feature>
<comment type="similarity">
    <text evidence="1">Belongs to the PGAP3 family.</text>
</comment>
<dbReference type="PANTHER" id="PTHR13148:SF1">
    <property type="entry name" value="POST-GPI ATTACHMENT TO PROTEINS FACTOR 3"/>
    <property type="match status" value="1"/>
</dbReference>
<feature type="transmembrane region" description="Helical" evidence="1">
    <location>
        <begin position="444"/>
        <end position="465"/>
    </location>
</feature>
<dbReference type="AlphaFoldDB" id="A0A0E0F050"/>
<evidence type="ECO:0000313" key="3">
    <source>
        <dbReference type="EnsemblPlants" id="OMERI10G12850.1"/>
    </source>
</evidence>
<feature type="compositionally biased region" description="Basic residues" evidence="2">
    <location>
        <begin position="45"/>
        <end position="63"/>
    </location>
</feature>
<feature type="transmembrane region" description="Helical" evidence="1">
    <location>
        <begin position="263"/>
        <end position="288"/>
    </location>
</feature>
<evidence type="ECO:0000313" key="4">
    <source>
        <dbReference type="Proteomes" id="UP000008021"/>
    </source>
</evidence>
<dbReference type="Proteomes" id="UP000008021">
    <property type="component" value="Chromosome 10"/>
</dbReference>
<comment type="function">
    <text evidence="1">Involved in the lipid remodeling steps of GPI-anchor maturation.</text>
</comment>
<dbReference type="HOGENOM" id="CLU_032917_0_0_1"/>
<dbReference type="GO" id="GO:0000139">
    <property type="term" value="C:Golgi membrane"/>
    <property type="evidence" value="ECO:0007669"/>
    <property type="project" value="UniProtKB-SubCell"/>
</dbReference>
<reference evidence="3" key="2">
    <citation type="submission" date="2018-05" db="EMBL/GenBank/DDBJ databases">
        <title>OmerRS3 (Oryza meridionalis Reference Sequence Version 3).</title>
        <authorList>
            <person name="Zhang J."/>
            <person name="Kudrna D."/>
            <person name="Lee S."/>
            <person name="Talag J."/>
            <person name="Welchert J."/>
            <person name="Wing R.A."/>
        </authorList>
    </citation>
    <scope>NUCLEOTIDE SEQUENCE [LARGE SCALE GENOMIC DNA]</scope>
    <source>
        <strain evidence="3">cv. OR44</strain>
    </source>
</reference>
<dbReference type="Pfam" id="PF04080">
    <property type="entry name" value="Per1"/>
    <property type="match status" value="1"/>
</dbReference>
<name>A0A0E0F050_9ORYZ</name>
<keyword evidence="1" id="KW-0337">GPI-anchor biosynthesis</keyword>
<dbReference type="GO" id="GO:0006506">
    <property type="term" value="P:GPI anchor biosynthetic process"/>
    <property type="evidence" value="ECO:0007669"/>
    <property type="project" value="UniProtKB-KW"/>
</dbReference>
<dbReference type="Gramene" id="OMERI10G12850.1">
    <property type="protein sequence ID" value="OMERI10G12850.1"/>
    <property type="gene ID" value="OMERI10G12850"/>
</dbReference>
<dbReference type="EnsemblPlants" id="OMERI10G12850.1">
    <property type="protein sequence ID" value="OMERI10G12850.1"/>
    <property type="gene ID" value="OMERI10G12850"/>
</dbReference>
<proteinExistence type="inferred from homology"/>
<keyword evidence="4" id="KW-1185">Reference proteome</keyword>
<sequence>MPLIVLFIFRPFSSSAPHLPRASSRRTKTNPDTQTGAHIPIAPQKPKKRSKKKKRRRRKKKSHAALARDPLLPPSPVDLLPGGGRPRRTPAPRAIRSLLPDSAPGLGSPPPRRAPPATARVGLPEFGGRREGGEGEVMGIGRACWVELLVGLAAAAVVATVGASEGNADPLYRACVDECEKTGSLRETSVRHCQVPTDDHPADKSWYAHEPLYLQWKEWNCKSECRYHCMMERESEREQLGLGSVKYHGKWPMKRASVFQEPISAALSALSLLVQFNGWLSFFLLLSYKLPLRPETQMTYYEYTGLWHIYGLLAMNAWFWRAIYHSCDTVWTEKLYYSSFAAFIGYSLILAILRTLNLKDEASRVMVAAPILAFTTTHILYLNFYELDKGLNTKVCTAASLAQFLLWAVWAVMTKHPSCFKILFVIIGNVFSIVLETYDIPPRWGYVDGRVFCVAISIPLTYLWWKFAKEDAEMRTSAIIKKTR</sequence>
<dbReference type="PANTHER" id="PTHR13148">
    <property type="entry name" value="PER1-RELATED"/>
    <property type="match status" value="1"/>
</dbReference>
<feature type="transmembrane region" description="Helical" evidence="1">
    <location>
        <begin position="419"/>
        <end position="438"/>
    </location>
</feature>
<feature type="compositionally biased region" description="Low complexity" evidence="2">
    <location>
        <begin position="115"/>
        <end position="126"/>
    </location>
</feature>
<feature type="transmembrane region" description="Helical" evidence="1">
    <location>
        <begin position="365"/>
        <end position="385"/>
    </location>
</feature>
<evidence type="ECO:0000256" key="1">
    <source>
        <dbReference type="RuleBase" id="RU365066"/>
    </source>
</evidence>
<dbReference type="InterPro" id="IPR007217">
    <property type="entry name" value="Per1-like"/>
</dbReference>
<reference evidence="3" key="1">
    <citation type="submission" date="2015-04" db="UniProtKB">
        <authorList>
            <consortium name="EnsemblPlants"/>
        </authorList>
    </citation>
    <scope>IDENTIFICATION</scope>
</reference>
<protein>
    <recommendedName>
        <fullName evidence="1">Post-GPI attachment to proteins factor 3</fullName>
    </recommendedName>
</protein>